<proteinExistence type="predicted"/>
<dbReference type="Proteomes" id="UP001152320">
    <property type="component" value="Chromosome 1"/>
</dbReference>
<keyword evidence="1" id="KW-0695">RNA-directed DNA polymerase</keyword>
<protein>
    <submittedName>
        <fullName evidence="1">LINE-1 reverse transcriptase-like</fullName>
    </submittedName>
</protein>
<keyword evidence="1" id="KW-0548">Nucleotidyltransferase</keyword>
<dbReference type="EMBL" id="JAIZAY010000001">
    <property type="protein sequence ID" value="KAJ8051057.1"/>
    <property type="molecule type" value="Genomic_DNA"/>
</dbReference>
<sequence length="157" mass="18285">MLTILNEFRYASGLKINLGKSHLFPWGPLFLNRPEHLCDFVIIPSFGPMKFLGISFNHNGDDLFRLNYLQKLSRLKSILHVWSMRDLTPIGKYHCKIICAIATFFFLFQVLPDPPDYFIIKDVQGCIFDFIWSGDPDKVRRNTMYNSIENGGYKVLM</sequence>
<evidence type="ECO:0000313" key="2">
    <source>
        <dbReference type="Proteomes" id="UP001152320"/>
    </source>
</evidence>
<evidence type="ECO:0000313" key="1">
    <source>
        <dbReference type="EMBL" id="KAJ8051057.1"/>
    </source>
</evidence>
<reference evidence="1" key="1">
    <citation type="submission" date="2021-10" db="EMBL/GenBank/DDBJ databases">
        <title>Tropical sea cucumber genome reveals ecological adaptation and Cuvierian tubules defense mechanism.</title>
        <authorList>
            <person name="Chen T."/>
        </authorList>
    </citation>
    <scope>NUCLEOTIDE SEQUENCE</scope>
    <source>
        <strain evidence="1">Nanhai2018</strain>
        <tissue evidence="1">Muscle</tissue>
    </source>
</reference>
<dbReference type="AlphaFoldDB" id="A0A9Q1HI99"/>
<comment type="caution">
    <text evidence="1">The sequence shown here is derived from an EMBL/GenBank/DDBJ whole genome shotgun (WGS) entry which is preliminary data.</text>
</comment>
<accession>A0A9Q1HI99</accession>
<keyword evidence="1" id="KW-0808">Transferase</keyword>
<name>A0A9Q1HI99_HOLLE</name>
<organism evidence="1 2">
    <name type="scientific">Holothuria leucospilota</name>
    <name type="common">Black long sea cucumber</name>
    <name type="synonym">Mertensiothuria leucospilota</name>
    <dbReference type="NCBI Taxonomy" id="206669"/>
    <lineage>
        <taxon>Eukaryota</taxon>
        <taxon>Metazoa</taxon>
        <taxon>Echinodermata</taxon>
        <taxon>Eleutherozoa</taxon>
        <taxon>Echinozoa</taxon>
        <taxon>Holothuroidea</taxon>
        <taxon>Aspidochirotacea</taxon>
        <taxon>Aspidochirotida</taxon>
        <taxon>Holothuriidae</taxon>
        <taxon>Holothuria</taxon>
    </lineage>
</organism>
<keyword evidence="2" id="KW-1185">Reference proteome</keyword>
<dbReference type="GO" id="GO:0003964">
    <property type="term" value="F:RNA-directed DNA polymerase activity"/>
    <property type="evidence" value="ECO:0007669"/>
    <property type="project" value="UniProtKB-KW"/>
</dbReference>
<dbReference type="OrthoDB" id="10072093at2759"/>
<gene>
    <name evidence="1" type="ORF">HOLleu_04481</name>
</gene>